<evidence type="ECO:0008006" key="10">
    <source>
        <dbReference type="Google" id="ProtNLM"/>
    </source>
</evidence>
<protein>
    <recommendedName>
        <fullName evidence="10">Cyclin N-terminal domain-containing protein</fullName>
    </recommendedName>
</protein>
<evidence type="ECO:0000259" key="6">
    <source>
        <dbReference type="SMART" id="SM00385"/>
    </source>
</evidence>
<feature type="compositionally biased region" description="Polar residues" evidence="5">
    <location>
        <begin position="55"/>
        <end position="70"/>
    </location>
</feature>
<dbReference type="SMART" id="SM00385">
    <property type="entry name" value="CYCLIN"/>
    <property type="match status" value="2"/>
</dbReference>
<dbReference type="FunFam" id="1.10.472.10:FF:000001">
    <property type="entry name" value="G2/mitotic-specific cyclin"/>
    <property type="match status" value="1"/>
</dbReference>
<proteinExistence type="inferred from homology"/>
<dbReference type="InterPro" id="IPR046965">
    <property type="entry name" value="Cyclin_A/B-like"/>
</dbReference>
<feature type="domain" description="Cyclin-like" evidence="6">
    <location>
        <begin position="367"/>
        <end position="448"/>
    </location>
</feature>
<keyword evidence="1" id="KW-0132">Cell division</keyword>
<keyword evidence="9" id="KW-1185">Reference proteome</keyword>
<dbReference type="GO" id="GO:0016538">
    <property type="term" value="F:cyclin-dependent protein serine/threonine kinase regulator activity"/>
    <property type="evidence" value="ECO:0007669"/>
    <property type="project" value="InterPro"/>
</dbReference>
<feature type="domain" description="Cyclin C-terminal" evidence="7">
    <location>
        <begin position="363"/>
        <end position="478"/>
    </location>
</feature>
<evidence type="ECO:0000256" key="4">
    <source>
        <dbReference type="RuleBase" id="RU000383"/>
    </source>
</evidence>
<dbReference type="PANTHER" id="PTHR10177">
    <property type="entry name" value="CYCLINS"/>
    <property type="match status" value="1"/>
</dbReference>
<dbReference type="InterPro" id="IPR006671">
    <property type="entry name" value="Cyclin_N"/>
</dbReference>
<comment type="similarity">
    <text evidence="4">Belongs to the cyclin family.</text>
</comment>
<dbReference type="PIRSF" id="PIRSF001771">
    <property type="entry name" value="Cyclin_A_B_D_E"/>
    <property type="match status" value="1"/>
</dbReference>
<dbReference type="Pfam" id="PF02984">
    <property type="entry name" value="Cyclin_C"/>
    <property type="match status" value="1"/>
</dbReference>
<dbReference type="Pfam" id="PF00134">
    <property type="entry name" value="Cyclin_N"/>
    <property type="match status" value="1"/>
</dbReference>
<evidence type="ECO:0000313" key="8">
    <source>
        <dbReference type="EMBL" id="KAF9577541.1"/>
    </source>
</evidence>
<evidence type="ECO:0000256" key="3">
    <source>
        <dbReference type="ARBA" id="ARBA00023306"/>
    </source>
</evidence>
<feature type="domain" description="Cyclin-like" evidence="6">
    <location>
        <begin position="270"/>
        <end position="354"/>
    </location>
</feature>
<reference evidence="8" key="1">
    <citation type="journal article" date="2020" name="Fungal Divers.">
        <title>Resolving the Mortierellaceae phylogeny through synthesis of multi-gene phylogenetics and phylogenomics.</title>
        <authorList>
            <person name="Vandepol N."/>
            <person name="Liber J."/>
            <person name="Desiro A."/>
            <person name="Na H."/>
            <person name="Kennedy M."/>
            <person name="Barry K."/>
            <person name="Grigoriev I.V."/>
            <person name="Miller A.N."/>
            <person name="O'Donnell K."/>
            <person name="Stajich J.E."/>
            <person name="Bonito G."/>
        </authorList>
    </citation>
    <scope>NUCLEOTIDE SEQUENCE</scope>
    <source>
        <strain evidence="8">KOD1015</strain>
    </source>
</reference>
<accession>A0A9P6KAB6</accession>
<keyword evidence="3" id="KW-0131">Cell cycle</keyword>
<comment type="caution">
    <text evidence="8">The sequence shown here is derived from an EMBL/GenBank/DDBJ whole genome shotgun (WGS) entry which is preliminary data.</text>
</comment>
<name>A0A9P6KAB6_9FUNG</name>
<dbReference type="Proteomes" id="UP000780801">
    <property type="component" value="Unassembled WGS sequence"/>
</dbReference>
<dbReference type="Gene3D" id="1.10.472.10">
    <property type="entry name" value="Cyclin-like"/>
    <property type="match status" value="2"/>
</dbReference>
<evidence type="ECO:0000256" key="2">
    <source>
        <dbReference type="ARBA" id="ARBA00023127"/>
    </source>
</evidence>
<evidence type="ECO:0000256" key="1">
    <source>
        <dbReference type="ARBA" id="ARBA00022618"/>
    </source>
</evidence>
<dbReference type="OrthoDB" id="5590282at2759"/>
<dbReference type="CDD" id="cd20512">
    <property type="entry name" value="CYCLIN_CLBs_yeast_rpt2"/>
    <property type="match status" value="1"/>
</dbReference>
<dbReference type="InterPro" id="IPR004367">
    <property type="entry name" value="Cyclin_C-dom"/>
</dbReference>
<dbReference type="InterPro" id="IPR048258">
    <property type="entry name" value="Cyclins_cyclin-box"/>
</dbReference>
<feature type="compositionally biased region" description="Polar residues" evidence="5">
    <location>
        <begin position="13"/>
        <end position="46"/>
    </location>
</feature>
<dbReference type="AlphaFoldDB" id="A0A9P6KAB6"/>
<evidence type="ECO:0000313" key="9">
    <source>
        <dbReference type="Proteomes" id="UP000780801"/>
    </source>
</evidence>
<organism evidence="8 9">
    <name type="scientific">Lunasporangiospora selenospora</name>
    <dbReference type="NCBI Taxonomy" id="979761"/>
    <lineage>
        <taxon>Eukaryota</taxon>
        <taxon>Fungi</taxon>
        <taxon>Fungi incertae sedis</taxon>
        <taxon>Mucoromycota</taxon>
        <taxon>Mortierellomycotina</taxon>
        <taxon>Mortierellomycetes</taxon>
        <taxon>Mortierellales</taxon>
        <taxon>Mortierellaceae</taxon>
        <taxon>Lunasporangiospora</taxon>
    </lineage>
</organism>
<sequence length="496" mass="56178">MEVYRQPNVYATKASSTQASIKRQPTSPNTIRPTPPQTAASVSRTFSGVRAGKGTTFTAVPEQKTNNITRQEPKTSAQAKSSSATVAIVLTQRQHILGPTHKHSVAACSIQRTSIQKPTKNKEKMKQAVIRAQHDLKQGNAVELQQRQTGIQRKGPTQGPEKAHVQRCRVVIPPVMAMDESNQGAMEPDLAKGKRLSPMRADHDHYTKANMDLDEPLSTNDFDQNPVLVTEYQASIFAYKREMEIKLLPDSSYMDRQSELSWPYRVRLIEWLIQVHDRFELLQETLHLCVNYLDRFLSKATVPVDQFQLAGMVALLLASKFEEIQSPAIADLVFLGSGIYTPAIVRGAEIRMLKVLGYEMSAPGPLSFLRRISRADNYDVDIRTLAKYLIDITLCDHRFIEMRSSMIAAVGYCLSMKLLFRGEWNDEHEELSEYSEEDLLPGMQVLLTMLEKPEETHPVLVEKYGDERHLRASEYVQNLGQEQLQLIYSEIQHRGL</sequence>
<dbReference type="SMART" id="SM01332">
    <property type="entry name" value="Cyclin_C"/>
    <property type="match status" value="1"/>
</dbReference>
<evidence type="ECO:0000259" key="7">
    <source>
        <dbReference type="SMART" id="SM01332"/>
    </source>
</evidence>
<dbReference type="EMBL" id="JAABOA010004688">
    <property type="protein sequence ID" value="KAF9577541.1"/>
    <property type="molecule type" value="Genomic_DNA"/>
</dbReference>
<gene>
    <name evidence="8" type="ORF">BGW38_007173</name>
</gene>
<dbReference type="InterPro" id="IPR036915">
    <property type="entry name" value="Cyclin-like_sf"/>
</dbReference>
<dbReference type="InterPro" id="IPR039361">
    <property type="entry name" value="Cyclin"/>
</dbReference>
<dbReference type="SUPFAM" id="SSF47954">
    <property type="entry name" value="Cyclin-like"/>
    <property type="match status" value="2"/>
</dbReference>
<evidence type="ECO:0000256" key="5">
    <source>
        <dbReference type="SAM" id="MobiDB-lite"/>
    </source>
</evidence>
<dbReference type="GO" id="GO:0044772">
    <property type="term" value="P:mitotic cell cycle phase transition"/>
    <property type="evidence" value="ECO:0007669"/>
    <property type="project" value="InterPro"/>
</dbReference>
<keyword evidence="2 4" id="KW-0195">Cyclin</keyword>
<dbReference type="GO" id="GO:0051301">
    <property type="term" value="P:cell division"/>
    <property type="evidence" value="ECO:0007669"/>
    <property type="project" value="UniProtKB-KW"/>
</dbReference>
<feature type="region of interest" description="Disordered" evidence="5">
    <location>
        <begin position="1"/>
        <end position="80"/>
    </location>
</feature>
<dbReference type="PROSITE" id="PS00292">
    <property type="entry name" value="CYCLINS"/>
    <property type="match status" value="1"/>
</dbReference>
<dbReference type="InterPro" id="IPR013763">
    <property type="entry name" value="Cyclin-like_dom"/>
</dbReference>